<comment type="subcellular location">
    <subcellularLocation>
        <location evidence="1">Cell membrane</location>
        <topology evidence="1">Multi-pass membrane protein</topology>
    </subcellularLocation>
</comment>
<feature type="transmembrane region" description="Helical" evidence="8">
    <location>
        <begin position="859"/>
        <end position="878"/>
    </location>
</feature>
<keyword evidence="10" id="KW-1185">Reference proteome</keyword>
<dbReference type="Pfam" id="PF00873">
    <property type="entry name" value="ACR_tran"/>
    <property type="match status" value="1"/>
</dbReference>
<dbReference type="InterPro" id="IPR004763">
    <property type="entry name" value="CusA-like"/>
</dbReference>
<evidence type="ECO:0000256" key="3">
    <source>
        <dbReference type="ARBA" id="ARBA00022448"/>
    </source>
</evidence>
<feature type="transmembrane region" description="Helical" evidence="8">
    <location>
        <begin position="910"/>
        <end position="935"/>
    </location>
</feature>
<reference evidence="9 10" key="1">
    <citation type="journal article" date="2016" name="C (Basel)">
        <title>Selective Growth of and Electricity Production by Marine Exoelectrogenic Bacteria in Self-Aggregated Hydrogel of Microbially Reduced Graphene Oxide.</title>
        <authorList>
            <person name="Yoshida N."/>
            <person name="Goto Y."/>
            <person name="Miyata Y."/>
        </authorList>
    </citation>
    <scope>NUCLEOTIDE SEQUENCE [LARGE SCALE GENOMIC DNA]</scope>
    <source>
        <strain evidence="9 10">NIT-T3</strain>
    </source>
</reference>
<evidence type="ECO:0000256" key="5">
    <source>
        <dbReference type="ARBA" id="ARBA00022692"/>
    </source>
</evidence>
<evidence type="ECO:0000256" key="8">
    <source>
        <dbReference type="SAM" id="Phobius"/>
    </source>
</evidence>
<dbReference type="PRINTS" id="PR00702">
    <property type="entry name" value="ACRIFLAVINRP"/>
</dbReference>
<keyword evidence="6 8" id="KW-1133">Transmembrane helix</keyword>
<name>A0ABN6DXL7_9BACT</name>
<comment type="similarity">
    <text evidence="2">Belongs to the resistance-nodulation-cell division (RND) (TC 2.A.6) family.</text>
</comment>
<dbReference type="InterPro" id="IPR027463">
    <property type="entry name" value="AcrB_DN_DC_subdom"/>
</dbReference>
<feature type="transmembrane region" description="Helical" evidence="8">
    <location>
        <begin position="341"/>
        <end position="374"/>
    </location>
</feature>
<evidence type="ECO:0000256" key="4">
    <source>
        <dbReference type="ARBA" id="ARBA00022475"/>
    </source>
</evidence>
<evidence type="ECO:0000313" key="10">
    <source>
        <dbReference type="Proteomes" id="UP001319827"/>
    </source>
</evidence>
<proteinExistence type="inferred from homology"/>
<evidence type="ECO:0000256" key="1">
    <source>
        <dbReference type="ARBA" id="ARBA00004651"/>
    </source>
</evidence>
<dbReference type="SUPFAM" id="SSF82693">
    <property type="entry name" value="Multidrug efflux transporter AcrB pore domain, PN1, PN2, PC1 and PC2 subdomains"/>
    <property type="match status" value="2"/>
</dbReference>
<feature type="transmembrane region" description="Helical" evidence="8">
    <location>
        <begin position="522"/>
        <end position="542"/>
    </location>
</feature>
<reference evidence="9 10" key="2">
    <citation type="journal article" date="2021" name="Int. J. Syst. Evol. Microbiol.">
        <title>Isolation and Polyphasic Characterization of Desulfuromonas versatilis sp. Nov., an Electrogenic Bacteria Capable of Versatile Metabolism Isolated from a Graphene Oxide-Reducing Enrichment Culture.</title>
        <authorList>
            <person name="Xie L."/>
            <person name="Yoshida N."/>
            <person name="Ishii S."/>
            <person name="Meng L."/>
        </authorList>
    </citation>
    <scope>NUCLEOTIDE SEQUENCE [LARGE SCALE GENOMIC DNA]</scope>
    <source>
        <strain evidence="9 10">NIT-T3</strain>
    </source>
</reference>
<sequence>MLNWIIDWSLKHRLAVIVVWTFIAVLGVFAFLRLPMDAYPDTTPVQVQVNTVAPAFSPLEIERQISAPLEQAISGLPKLKEVRSISKFGLSQITVIFEDGTDIYLSRQVVMERVQTVDLPAGIGKPELGPVATGLGEVFHYLITAKDKTLAELRTLHDWVMKPQMRSVSGVAEVNTWGGDERRIEIVVDPQELANRGMTLDQLIEAVEQGNLNVGGGTLDRAGESSLVQGVGIVTGPEEIEDIVVTVKNGVPVLVSDLARVVEGKEIRRGAVTADGKGEAVLGLGFMLMGENSHDVTTRLKARLAEVKKTLPEGVEVATAYDRTTLVDQVLRTVEKNLMEGALLVIAVLFIFLGNLRAGLIVALAIPLSMLFAFDMMLRFGIAGTLMSLGAIDFGLIVDSSVIMIENSERRLAEDETGRSVLEVVREAAVEVRKPTLFGELIIMIVYLPILALQGVEGKLFRPMALTVIFALLGSMALSMTLMPVLASFGLKRRRHDREPLLVRGLKRLYRPVLHFALRRRAAVLAIALCCLFGAGFLAARLGSEFVPRLMEGTIVINTVRLASVSLDESVRYGTHIERALLEKFPDEIERIWTRTGSAEVATDPMGLELSDIFLTLKPRAQWTQAKTQGELVAAMEQALSALPGMKKIFTQPIEMRVNEMLAGIRSDVGIKLFGDDFDTLKEQARAIESVVNKIPGAADVSIEQVTGLPLVQVAVDRAASARHGIPASEVLEVVEALGGRKVGELQQGERRFPIAVRIAERYRAEPEDLERILVTAPGGEAIPLSQLTRIQVTEGPSTINREWGKRRIVVQANVRGRDVGSFVAEVQSAIDREVKLPSGYYVRYGGQFENLERAQKRLFLVVPLALALIFTLLYFTYGRALDAARVFTGVPFAAVGGIVALWLRGMPFSISAGVGFVALSGVAVLGDMVLVAAVRDLLARNVALLEAIKTAAEQRLRPVLMTAMVASFGFIPMALNTGIGAEVQRPLATVVIGGVVSSTLLTLLVLPVLYAMVGGAEEPVAGQEAAVAVGQEAG</sequence>
<evidence type="ECO:0000256" key="6">
    <source>
        <dbReference type="ARBA" id="ARBA00022989"/>
    </source>
</evidence>
<dbReference type="EMBL" id="AP024355">
    <property type="protein sequence ID" value="BCR04892.1"/>
    <property type="molecule type" value="Genomic_DNA"/>
</dbReference>
<evidence type="ECO:0000256" key="7">
    <source>
        <dbReference type="ARBA" id="ARBA00023136"/>
    </source>
</evidence>
<keyword evidence="4" id="KW-1003">Cell membrane</keyword>
<dbReference type="Proteomes" id="UP001319827">
    <property type="component" value="Chromosome"/>
</dbReference>
<accession>A0ABN6DXL7</accession>
<dbReference type="InterPro" id="IPR001036">
    <property type="entry name" value="Acrflvin-R"/>
</dbReference>
<dbReference type="PANTHER" id="PTHR32063:SF24">
    <property type="entry name" value="CATION EFFLUX SYSTEM (ACRB_ACRD_ACRF FAMILY)"/>
    <property type="match status" value="1"/>
</dbReference>
<gene>
    <name evidence="9" type="ORF">DESUT3_19610</name>
</gene>
<feature type="transmembrane region" description="Helical" evidence="8">
    <location>
        <begin position="468"/>
        <end position="491"/>
    </location>
</feature>
<dbReference type="SUPFAM" id="SSF82866">
    <property type="entry name" value="Multidrug efflux transporter AcrB transmembrane domain"/>
    <property type="match status" value="2"/>
</dbReference>
<keyword evidence="7 8" id="KW-0472">Membrane</keyword>
<feature type="transmembrane region" description="Helical" evidence="8">
    <location>
        <begin position="956"/>
        <end position="976"/>
    </location>
</feature>
<dbReference type="SUPFAM" id="SSF82714">
    <property type="entry name" value="Multidrug efflux transporter AcrB TolC docking domain, DN and DC subdomains"/>
    <property type="match status" value="2"/>
</dbReference>
<feature type="transmembrane region" description="Helical" evidence="8">
    <location>
        <begin position="12"/>
        <end position="32"/>
    </location>
</feature>
<dbReference type="NCBIfam" id="TIGR00914">
    <property type="entry name" value="2A0601"/>
    <property type="match status" value="1"/>
</dbReference>
<keyword evidence="3" id="KW-0813">Transport</keyword>
<evidence type="ECO:0000313" key="9">
    <source>
        <dbReference type="EMBL" id="BCR04892.1"/>
    </source>
</evidence>
<organism evidence="9 10">
    <name type="scientific">Desulfuromonas versatilis</name>
    <dbReference type="NCBI Taxonomy" id="2802975"/>
    <lineage>
        <taxon>Bacteria</taxon>
        <taxon>Pseudomonadati</taxon>
        <taxon>Thermodesulfobacteriota</taxon>
        <taxon>Desulfuromonadia</taxon>
        <taxon>Desulfuromonadales</taxon>
        <taxon>Desulfuromonadaceae</taxon>
        <taxon>Desulfuromonas</taxon>
    </lineage>
</organism>
<dbReference type="PANTHER" id="PTHR32063">
    <property type="match status" value="1"/>
</dbReference>
<protein>
    <submittedName>
        <fullName evidence="9">Cation transporter</fullName>
    </submittedName>
</protein>
<feature type="transmembrane region" description="Helical" evidence="8">
    <location>
        <begin position="885"/>
        <end position="904"/>
    </location>
</feature>
<dbReference type="Gene3D" id="3.30.70.1320">
    <property type="entry name" value="Multidrug efflux transporter AcrB pore domain like"/>
    <property type="match status" value="1"/>
</dbReference>
<dbReference type="Gene3D" id="1.20.1640.10">
    <property type="entry name" value="Multidrug efflux transporter AcrB transmembrane domain"/>
    <property type="match status" value="2"/>
</dbReference>
<dbReference type="RefSeq" id="WP_221252332.1">
    <property type="nucleotide sequence ID" value="NZ_AP024355.1"/>
</dbReference>
<feature type="transmembrane region" description="Helical" evidence="8">
    <location>
        <begin position="380"/>
        <end position="405"/>
    </location>
</feature>
<dbReference type="Gene3D" id="3.30.70.1440">
    <property type="entry name" value="Multidrug efflux transporter AcrB pore domain"/>
    <property type="match status" value="1"/>
</dbReference>
<dbReference type="Gene3D" id="3.30.2090.10">
    <property type="entry name" value="Multidrug efflux transporter AcrB TolC docking domain, DN and DC subdomains"/>
    <property type="match status" value="2"/>
</dbReference>
<feature type="transmembrane region" description="Helical" evidence="8">
    <location>
        <begin position="988"/>
        <end position="1014"/>
    </location>
</feature>
<evidence type="ECO:0000256" key="2">
    <source>
        <dbReference type="ARBA" id="ARBA00010942"/>
    </source>
</evidence>
<feature type="transmembrane region" description="Helical" evidence="8">
    <location>
        <begin position="436"/>
        <end position="456"/>
    </location>
</feature>
<dbReference type="Gene3D" id="3.30.70.1430">
    <property type="entry name" value="Multidrug efflux transporter AcrB pore domain"/>
    <property type="match status" value="2"/>
</dbReference>
<keyword evidence="5 8" id="KW-0812">Transmembrane</keyword>